<name>A0ABW0GJR3_9MICO</name>
<accession>A0ABW0GJR3</accession>
<dbReference type="Gene3D" id="3.40.50.300">
    <property type="entry name" value="P-loop containing nucleotide triphosphate hydrolases"/>
    <property type="match status" value="3"/>
</dbReference>
<comment type="caution">
    <text evidence="4">The sequence shown here is derived from an EMBL/GenBank/DDBJ whole genome shotgun (WGS) entry which is preliminary data.</text>
</comment>
<gene>
    <name evidence="4" type="ORF">ACFPJ6_00800</name>
</gene>
<evidence type="ECO:0000259" key="3">
    <source>
        <dbReference type="Pfam" id="PF18741"/>
    </source>
</evidence>
<dbReference type="InterPro" id="IPR027417">
    <property type="entry name" value="P-loop_NTPase"/>
</dbReference>
<dbReference type="SUPFAM" id="SSF52540">
    <property type="entry name" value="P-loop containing nucleoside triphosphate hydrolases"/>
    <property type="match status" value="1"/>
</dbReference>
<dbReference type="PANTHER" id="PTHR10887:SF495">
    <property type="entry name" value="HELICASE SENATAXIN ISOFORM X1-RELATED"/>
    <property type="match status" value="1"/>
</dbReference>
<dbReference type="Pfam" id="PF13087">
    <property type="entry name" value="AAA_12"/>
    <property type="match status" value="1"/>
</dbReference>
<dbReference type="CDD" id="cd18808">
    <property type="entry name" value="SF1_C_Upf1"/>
    <property type="match status" value="1"/>
</dbReference>
<dbReference type="InterPro" id="IPR047187">
    <property type="entry name" value="SF1_C_Upf1"/>
</dbReference>
<dbReference type="Pfam" id="PF13195">
    <property type="entry name" value="DUF4011"/>
    <property type="match status" value="1"/>
</dbReference>
<organism evidence="4 5">
    <name type="scientific">Aquipuribacter nitratireducens</name>
    <dbReference type="NCBI Taxonomy" id="650104"/>
    <lineage>
        <taxon>Bacteria</taxon>
        <taxon>Bacillati</taxon>
        <taxon>Actinomycetota</taxon>
        <taxon>Actinomycetes</taxon>
        <taxon>Micrococcales</taxon>
        <taxon>Intrasporangiaceae</taxon>
        <taxon>Aquipuribacter</taxon>
    </lineage>
</organism>
<dbReference type="InterPro" id="IPR025103">
    <property type="entry name" value="DUF4011"/>
</dbReference>
<dbReference type="Proteomes" id="UP001596122">
    <property type="component" value="Unassembled WGS sequence"/>
</dbReference>
<evidence type="ECO:0000313" key="5">
    <source>
        <dbReference type="Proteomes" id="UP001596122"/>
    </source>
</evidence>
<dbReference type="InterPro" id="IPR041679">
    <property type="entry name" value="DNA2/NAM7-like_C"/>
</dbReference>
<protein>
    <submittedName>
        <fullName evidence="4">DUF4011 domain-containing protein</fullName>
    </submittedName>
</protein>
<feature type="domain" description="DNA2/NAM7 helicase-like C-terminal" evidence="2">
    <location>
        <begin position="1369"/>
        <end position="1572"/>
    </location>
</feature>
<dbReference type="InterPro" id="IPR041677">
    <property type="entry name" value="DNA2/NAM7_AAA_11"/>
</dbReference>
<proteinExistence type="predicted"/>
<sequence length="1950" mass="210260">MLGNTGSPVTVTTQCTPVVSYAMAHNGIPVVDEVSLTSTVDLRGAELDVAISDESGVLTRTCRSIVDLAAGARTVVDDVRLQLDPARMKDVAERRPGRLTARLMADGELVAEVSEDLLVLPARHWLARPAQLSFELLPAFVMPNDPAVTALVAEAGDLLKARTGSSSIQGYQSGAERVDAIAEAVFDAARARAIRYAEPPASWGSVGQLVRTPREVLEGRLGTCLDTVVVLAAALEQAGIRPLLWVVQGHAFLGYWRTEDALVNIAHTDVSDVVNLIDVGRVRLVETTMVTDGERARSFAETHRPPFARYLTGDLEEVLAVVDVYTARRSGVVPLPAVAQHATGEVTVVEYVPAVHSSPPAAVPLPRHQTSSGTMSTAPVPPRVAQWKNALLDLSLRNRLINFTDRSGIALAVPDGELGRVEDLLHGSGALSLWPSDGVDHIAEARGIRFGRDLPQDQLAELLHSKRAVFSDVSGGSYATRMRSLAYKARTIVEETGANNLYLALGMLAWEWEGKPLRSPLVLVPVTLRSATRQHAYRIELDESGTSTPNYCLLEKLGQLGVHIPGLADPALDDAGSDLDAALHAVRVAVAEAGRPWRVETTAHLGILQFAKFRLWKDLDEHWDTMIANPLVSHLVHTPTEPFVDPVEGEVTTDLDELAAECPISADASQLRAIADALAGKTLVLEGPPGTGKSQTITNLLSRAIAGGRRVLFVAEKRAALDVVQKRLDAVGMGPFSLDLHDKGSKPAQVRAQILAALEHAVDVDAHGLAASEEDLRTSRRHLTRYATRLHETNPAGHSMYSAHAAQLALGDGSVLEVPPRVLARGEDAVHAIRHRLGLLPDVADPARPAALHPWGFVRCTTLADGQAERIGRSVRAVDTALDRLAVAGPLARAVAEVRGLDDLDTLVGLAGATSVTLQDLDSTQQPAWDSSNEALAREIGAFVAATHPGLDVVTPAAMDLPLADIHGQAQAAAASGFWGRKKRLRAVAEQLSPVLRPGAAVRPKDLVALTGALLQVQGAVRGLADQAGRVPGVAVPQGWNPLTEEGRGLLERQVQWLRWAGRSIARRDGAATGFTDAVRAWLDQRGPGDPDTATRLTALRDAVAELLAACDVDDISLATWSDELSFVRAWDRTRASRDAADEQLLPVRRWVALLAELAALRSEGLDEAARALEVGAVPADEAVKAFDRGVARTSLVERRAAAGLDAFDAVAHERSIRRFVTASESVRDLMVQELPRRAVDSRSFDPRTGHGQVGALQRELNKQRRGLGVRALLQQYGALITQVMPCVLVSPDSLARFFPVQAELFDLVVFDEASQIRVADAIGAMGRARSVVVVGDSKQMPPTSFAEAGISDDEDAVPDGLLAVEDEESILSEAVQARVPQQWLSWHYRSQDESLISFSNQHYYDQRLSSFPAPRSGDADPGPRGHGISLVRVDGHFNRTGKGKLLRTNPVEAEAVVEEIRRRFDASPDGTHPSVGVVTFNVQQRAYIEALLRDSGDQRFVDALEDPDGLFVKNLENVQGDERDTILFSTAFSVNDKGVLPLNFGPLNRGGGERRLNVAVTRARRQVVVFSSFDPAQLRTEETAAVGIKHLRAYLDLAAAGADETEARRRAGLVDRHRDAIAAALRARGHVVTTEVGLSDFRVDISVARAGEPGRPRLAVLLDGPAWARRQTVGDRDGLPVAVLSRLMGWPAVERVWLPEWVADSDAVVGRLERALAAAEWTTSAPQAPAVRPAAALRSAEPATVRATVDPSVRSVVREQAPAALPGAEPFVAWTPRLVGDRSWLDALPHARATAAVRHVALEVIAAEGPIHEVRLARSVAAAYDLTRLNESRIRSILATVPTELRGGDEPSFFWPQGRDTERWEGFRTSTPDNPRPIEDVPLWEIGNAMRALCVAGFGLEREELLREALACFGGKRLTPGVRERVDSALTHALHAGRLKEQSGVLSSR</sequence>
<dbReference type="Gene3D" id="3.10.620.30">
    <property type="match status" value="1"/>
</dbReference>
<evidence type="ECO:0000313" key="4">
    <source>
        <dbReference type="EMBL" id="MFC5379320.1"/>
    </source>
</evidence>
<dbReference type="RefSeq" id="WP_340266571.1">
    <property type="nucleotide sequence ID" value="NZ_JBBEOG010000001.1"/>
</dbReference>
<dbReference type="PANTHER" id="PTHR10887">
    <property type="entry name" value="DNA2/NAM7 HELICASE FAMILY"/>
    <property type="match status" value="1"/>
</dbReference>
<reference evidence="5" key="1">
    <citation type="journal article" date="2019" name="Int. J. Syst. Evol. Microbiol.">
        <title>The Global Catalogue of Microorganisms (GCM) 10K type strain sequencing project: providing services to taxonomists for standard genome sequencing and annotation.</title>
        <authorList>
            <consortium name="The Broad Institute Genomics Platform"/>
            <consortium name="The Broad Institute Genome Sequencing Center for Infectious Disease"/>
            <person name="Wu L."/>
            <person name="Ma J."/>
        </authorList>
    </citation>
    <scope>NUCLEOTIDE SEQUENCE [LARGE SCALE GENOMIC DNA]</scope>
    <source>
        <strain evidence="5">CCUG 43114</strain>
    </source>
</reference>
<dbReference type="Pfam" id="PF13086">
    <property type="entry name" value="AAA_11"/>
    <property type="match status" value="1"/>
</dbReference>
<dbReference type="InterPro" id="IPR045055">
    <property type="entry name" value="DNA2/NAM7-like"/>
</dbReference>
<evidence type="ECO:0000259" key="2">
    <source>
        <dbReference type="Pfam" id="PF13087"/>
    </source>
</evidence>
<feature type="domain" description="Restriction endonuclease type II-like" evidence="3">
    <location>
        <begin position="1620"/>
        <end position="1717"/>
    </location>
</feature>
<dbReference type="Pfam" id="PF18741">
    <property type="entry name" value="MTES_1575"/>
    <property type="match status" value="1"/>
</dbReference>
<keyword evidence="5" id="KW-1185">Reference proteome</keyword>
<feature type="domain" description="DNA2/NAM7 helicase helicase" evidence="1">
    <location>
        <begin position="667"/>
        <end position="747"/>
    </location>
</feature>
<evidence type="ECO:0000259" key="1">
    <source>
        <dbReference type="Pfam" id="PF13086"/>
    </source>
</evidence>
<dbReference type="InterPro" id="IPR049468">
    <property type="entry name" value="Restrct_endonuc-II-like_dom"/>
</dbReference>
<dbReference type="EMBL" id="JBHSLD010000001">
    <property type="protein sequence ID" value="MFC5379320.1"/>
    <property type="molecule type" value="Genomic_DNA"/>
</dbReference>